<dbReference type="Pfam" id="PF12844">
    <property type="entry name" value="HTH_19"/>
    <property type="match status" value="2"/>
</dbReference>
<dbReference type="PROSITE" id="PS50943">
    <property type="entry name" value="HTH_CROC1"/>
    <property type="match status" value="2"/>
</dbReference>
<evidence type="ECO:0000259" key="2">
    <source>
        <dbReference type="PROSITE" id="PS50943"/>
    </source>
</evidence>
<comment type="caution">
    <text evidence="3">The sequence shown here is derived from an EMBL/GenBank/DDBJ whole genome shotgun (WGS) entry which is preliminary data.</text>
</comment>
<feature type="domain" description="HTH cro/C1-type" evidence="2">
    <location>
        <begin position="6"/>
        <end position="59"/>
    </location>
</feature>
<dbReference type="PANTHER" id="PTHR46558:SF11">
    <property type="entry name" value="HTH-TYPE TRANSCRIPTIONAL REGULATOR XRE"/>
    <property type="match status" value="1"/>
</dbReference>
<dbReference type="CDD" id="cd00093">
    <property type="entry name" value="HTH_XRE"/>
    <property type="match status" value="2"/>
</dbReference>
<reference evidence="3" key="2">
    <citation type="journal article" date="2021" name="PeerJ">
        <title>Extensive microbial diversity within the chicken gut microbiome revealed by metagenomics and culture.</title>
        <authorList>
            <person name="Gilroy R."/>
            <person name="Ravi A."/>
            <person name="Getino M."/>
            <person name="Pursley I."/>
            <person name="Horton D.L."/>
            <person name="Alikhan N.F."/>
            <person name="Baker D."/>
            <person name="Gharbi K."/>
            <person name="Hall N."/>
            <person name="Watson M."/>
            <person name="Adriaenssens E.M."/>
            <person name="Foster-Nyarko E."/>
            <person name="Jarju S."/>
            <person name="Secka A."/>
            <person name="Antonio M."/>
            <person name="Oren A."/>
            <person name="Chaudhuri R.R."/>
            <person name="La Ragione R."/>
            <person name="Hildebrand F."/>
            <person name="Pallen M.J."/>
        </authorList>
    </citation>
    <scope>NUCLEOTIDE SEQUENCE</scope>
    <source>
        <strain evidence="3">CHK147-3167</strain>
    </source>
</reference>
<evidence type="ECO:0000313" key="3">
    <source>
        <dbReference type="EMBL" id="HIQ91126.1"/>
    </source>
</evidence>
<sequence length="148" mass="16797">MGLLQLKEVREEKYTQAEIANILGVKRGTYASWECGSDTIPSRKIYALANIYKMSTDYLLGISSTNKKIKGDDLNLDLIGQRLFLIRKSLGLSQLEIAESIGINQSTWWAYEKGKTMITTNALTALARKYNYSTDYILGRSKEKFIKK</sequence>
<evidence type="ECO:0000313" key="4">
    <source>
        <dbReference type="Proteomes" id="UP000886786"/>
    </source>
</evidence>
<dbReference type="PANTHER" id="PTHR46558">
    <property type="entry name" value="TRACRIPTIONAL REGULATORY PROTEIN-RELATED-RELATED"/>
    <property type="match status" value="1"/>
</dbReference>
<dbReference type="SMART" id="SM00530">
    <property type="entry name" value="HTH_XRE"/>
    <property type="match status" value="2"/>
</dbReference>
<dbReference type="Proteomes" id="UP000886786">
    <property type="component" value="Unassembled WGS sequence"/>
</dbReference>
<dbReference type="SUPFAM" id="SSF47413">
    <property type="entry name" value="lambda repressor-like DNA-binding domains"/>
    <property type="match status" value="2"/>
</dbReference>
<proteinExistence type="predicted"/>
<dbReference type="AlphaFoldDB" id="A0A9D1D066"/>
<reference evidence="3" key="1">
    <citation type="submission" date="2020-10" db="EMBL/GenBank/DDBJ databases">
        <authorList>
            <person name="Gilroy R."/>
        </authorList>
    </citation>
    <scope>NUCLEOTIDE SEQUENCE</scope>
    <source>
        <strain evidence="3">CHK147-3167</strain>
    </source>
</reference>
<gene>
    <name evidence="3" type="ORF">IAB27_05845</name>
</gene>
<keyword evidence="1" id="KW-0238">DNA-binding</keyword>
<dbReference type="GO" id="GO:0003677">
    <property type="term" value="F:DNA binding"/>
    <property type="evidence" value="ECO:0007669"/>
    <property type="project" value="UniProtKB-KW"/>
</dbReference>
<dbReference type="Gene3D" id="1.10.260.40">
    <property type="entry name" value="lambda repressor-like DNA-binding domains"/>
    <property type="match status" value="2"/>
</dbReference>
<dbReference type="InterPro" id="IPR010982">
    <property type="entry name" value="Lambda_DNA-bd_dom_sf"/>
</dbReference>
<dbReference type="InterPro" id="IPR001387">
    <property type="entry name" value="Cro/C1-type_HTH"/>
</dbReference>
<accession>A0A9D1D066</accession>
<organism evidence="3 4">
    <name type="scientific">Candidatus Coprosoma intestinipullorum</name>
    <dbReference type="NCBI Taxonomy" id="2840752"/>
    <lineage>
        <taxon>Bacteria</taxon>
        <taxon>Bacillati</taxon>
        <taxon>Bacillota</taxon>
        <taxon>Bacillota incertae sedis</taxon>
        <taxon>Candidatus Coprosoma</taxon>
    </lineage>
</organism>
<protein>
    <submittedName>
        <fullName evidence="3">Helix-turn-helix transcriptional regulator</fullName>
    </submittedName>
</protein>
<evidence type="ECO:0000256" key="1">
    <source>
        <dbReference type="ARBA" id="ARBA00023125"/>
    </source>
</evidence>
<name>A0A9D1D066_9FIRM</name>
<feature type="domain" description="HTH cro/C1-type" evidence="2">
    <location>
        <begin position="86"/>
        <end position="137"/>
    </location>
</feature>
<dbReference type="EMBL" id="DVFV01000102">
    <property type="protein sequence ID" value="HIQ91126.1"/>
    <property type="molecule type" value="Genomic_DNA"/>
</dbReference>